<dbReference type="OrthoDB" id="3270417at2759"/>
<dbReference type="STRING" id="68775.A0A5C3LTK4"/>
<feature type="transmembrane region" description="Helical" evidence="1">
    <location>
        <begin position="132"/>
        <end position="155"/>
    </location>
</feature>
<dbReference type="PANTHER" id="PTHR40465:SF1">
    <property type="entry name" value="DUF6534 DOMAIN-CONTAINING PROTEIN"/>
    <property type="match status" value="1"/>
</dbReference>
<dbReference type="Proteomes" id="UP000308652">
    <property type="component" value="Unassembled WGS sequence"/>
</dbReference>
<evidence type="ECO:0000313" key="3">
    <source>
        <dbReference type="EMBL" id="TFK36122.1"/>
    </source>
</evidence>
<evidence type="ECO:0000313" key="4">
    <source>
        <dbReference type="Proteomes" id="UP000308652"/>
    </source>
</evidence>
<protein>
    <recommendedName>
        <fullName evidence="2">DUF6534 domain-containing protein</fullName>
    </recommendedName>
</protein>
<dbReference type="EMBL" id="ML213616">
    <property type="protein sequence ID" value="TFK36122.1"/>
    <property type="molecule type" value="Genomic_DNA"/>
</dbReference>
<keyword evidence="4" id="KW-1185">Reference proteome</keyword>
<keyword evidence="1" id="KW-0812">Transmembrane</keyword>
<dbReference type="PANTHER" id="PTHR40465">
    <property type="entry name" value="CHROMOSOME 1, WHOLE GENOME SHOTGUN SEQUENCE"/>
    <property type="match status" value="1"/>
</dbReference>
<dbReference type="Pfam" id="PF20152">
    <property type="entry name" value="DUF6534"/>
    <property type="match status" value="1"/>
</dbReference>
<name>A0A5C3LTK4_9AGAR</name>
<feature type="domain" description="DUF6534" evidence="2">
    <location>
        <begin position="179"/>
        <end position="266"/>
    </location>
</feature>
<organism evidence="3 4">
    <name type="scientific">Crucibulum laeve</name>
    <dbReference type="NCBI Taxonomy" id="68775"/>
    <lineage>
        <taxon>Eukaryota</taxon>
        <taxon>Fungi</taxon>
        <taxon>Dikarya</taxon>
        <taxon>Basidiomycota</taxon>
        <taxon>Agaricomycotina</taxon>
        <taxon>Agaricomycetes</taxon>
        <taxon>Agaricomycetidae</taxon>
        <taxon>Agaricales</taxon>
        <taxon>Agaricineae</taxon>
        <taxon>Nidulariaceae</taxon>
        <taxon>Crucibulum</taxon>
    </lineage>
</organism>
<feature type="transmembrane region" description="Helical" evidence="1">
    <location>
        <begin position="55"/>
        <end position="77"/>
    </location>
</feature>
<proteinExistence type="predicted"/>
<dbReference type="AlphaFoldDB" id="A0A5C3LTK4"/>
<feature type="transmembrane region" description="Helical" evidence="1">
    <location>
        <begin position="12"/>
        <end position="34"/>
    </location>
</feature>
<gene>
    <name evidence="3" type="ORF">BDQ12DRAFT_737203</name>
</gene>
<keyword evidence="1" id="KW-1133">Transmembrane helix</keyword>
<accession>A0A5C3LTK4</accession>
<sequence length="336" mass="37887">MDMTSPFEADFYSTIGVAFFGFTVSAVLYGITVLQAYQYFMNSPNDSKKRKASTIVVCILDTVHFVFSIHMMYSFLIQHSGDPEAATRIVWSLKGLGSTQLFFIVFVQFYYLQKIWKYVTRNAMFSTRFIRVVQLGAIFMGSLAVAVGIVFLFHLQHINVILNFSVGFEYVIYMGFGATAVIDSSIALAMCIILYKSRVGSGRTDDVVSRIIRYFIGSGLVTSLASILCLILYVAQPDTLLYLAMEYSISRLYANSFLAMCNDRRRRLDMLDAPTVRFHTGSNIYFAEPENTNHHHIELSGTDCLSPKLWSQDLKVELEGLCGKGMKNSSSRCYTV</sequence>
<reference evidence="3 4" key="1">
    <citation type="journal article" date="2019" name="Nat. Ecol. Evol.">
        <title>Megaphylogeny resolves global patterns of mushroom evolution.</title>
        <authorList>
            <person name="Varga T."/>
            <person name="Krizsan K."/>
            <person name="Foldi C."/>
            <person name="Dima B."/>
            <person name="Sanchez-Garcia M."/>
            <person name="Sanchez-Ramirez S."/>
            <person name="Szollosi G.J."/>
            <person name="Szarkandi J.G."/>
            <person name="Papp V."/>
            <person name="Albert L."/>
            <person name="Andreopoulos W."/>
            <person name="Angelini C."/>
            <person name="Antonin V."/>
            <person name="Barry K.W."/>
            <person name="Bougher N.L."/>
            <person name="Buchanan P."/>
            <person name="Buyck B."/>
            <person name="Bense V."/>
            <person name="Catcheside P."/>
            <person name="Chovatia M."/>
            <person name="Cooper J."/>
            <person name="Damon W."/>
            <person name="Desjardin D."/>
            <person name="Finy P."/>
            <person name="Geml J."/>
            <person name="Haridas S."/>
            <person name="Hughes K."/>
            <person name="Justo A."/>
            <person name="Karasinski D."/>
            <person name="Kautmanova I."/>
            <person name="Kiss B."/>
            <person name="Kocsube S."/>
            <person name="Kotiranta H."/>
            <person name="LaButti K.M."/>
            <person name="Lechner B.E."/>
            <person name="Liimatainen K."/>
            <person name="Lipzen A."/>
            <person name="Lukacs Z."/>
            <person name="Mihaltcheva S."/>
            <person name="Morgado L.N."/>
            <person name="Niskanen T."/>
            <person name="Noordeloos M.E."/>
            <person name="Ohm R.A."/>
            <person name="Ortiz-Santana B."/>
            <person name="Ovrebo C."/>
            <person name="Racz N."/>
            <person name="Riley R."/>
            <person name="Savchenko A."/>
            <person name="Shiryaev A."/>
            <person name="Soop K."/>
            <person name="Spirin V."/>
            <person name="Szebenyi C."/>
            <person name="Tomsovsky M."/>
            <person name="Tulloss R.E."/>
            <person name="Uehling J."/>
            <person name="Grigoriev I.V."/>
            <person name="Vagvolgyi C."/>
            <person name="Papp T."/>
            <person name="Martin F.M."/>
            <person name="Miettinen O."/>
            <person name="Hibbett D.S."/>
            <person name="Nagy L.G."/>
        </authorList>
    </citation>
    <scope>NUCLEOTIDE SEQUENCE [LARGE SCALE GENOMIC DNA]</scope>
    <source>
        <strain evidence="3 4">CBS 166.37</strain>
    </source>
</reference>
<keyword evidence="1" id="KW-0472">Membrane</keyword>
<evidence type="ECO:0000256" key="1">
    <source>
        <dbReference type="SAM" id="Phobius"/>
    </source>
</evidence>
<feature type="transmembrane region" description="Helical" evidence="1">
    <location>
        <begin position="89"/>
        <end position="112"/>
    </location>
</feature>
<feature type="transmembrane region" description="Helical" evidence="1">
    <location>
        <begin position="214"/>
        <end position="234"/>
    </location>
</feature>
<feature type="transmembrane region" description="Helical" evidence="1">
    <location>
        <begin position="170"/>
        <end position="194"/>
    </location>
</feature>
<evidence type="ECO:0000259" key="2">
    <source>
        <dbReference type="Pfam" id="PF20152"/>
    </source>
</evidence>
<dbReference type="InterPro" id="IPR045339">
    <property type="entry name" value="DUF6534"/>
</dbReference>